<sequence>MDQTHSLEKLTEEFIDEFCFDDVEDNRRLELYHEIYGQSSRSKPRKSIFRDREADERDTYATQFGPLPTYDDATNGLMQPNLGEEPFIPYETYIQNIIQMRDKRTHRQLQNDLIEHISQFHNNR</sequence>
<reference evidence="2" key="2">
    <citation type="submission" date="2023-05" db="EMBL/GenBank/DDBJ databases">
        <authorList>
            <person name="Schelkunov M.I."/>
        </authorList>
    </citation>
    <scope>NUCLEOTIDE SEQUENCE</scope>
    <source>
        <strain evidence="2">Hsosn_3</strain>
        <tissue evidence="2">Leaf</tissue>
    </source>
</reference>
<accession>A0AAD8M5J5</accession>
<dbReference type="Proteomes" id="UP001237642">
    <property type="component" value="Unassembled WGS sequence"/>
</dbReference>
<organism evidence="2 3">
    <name type="scientific">Heracleum sosnowskyi</name>
    <dbReference type="NCBI Taxonomy" id="360622"/>
    <lineage>
        <taxon>Eukaryota</taxon>
        <taxon>Viridiplantae</taxon>
        <taxon>Streptophyta</taxon>
        <taxon>Embryophyta</taxon>
        <taxon>Tracheophyta</taxon>
        <taxon>Spermatophyta</taxon>
        <taxon>Magnoliopsida</taxon>
        <taxon>eudicotyledons</taxon>
        <taxon>Gunneridae</taxon>
        <taxon>Pentapetalae</taxon>
        <taxon>asterids</taxon>
        <taxon>campanulids</taxon>
        <taxon>Apiales</taxon>
        <taxon>Apiaceae</taxon>
        <taxon>Apioideae</taxon>
        <taxon>apioid superclade</taxon>
        <taxon>Tordylieae</taxon>
        <taxon>Tordyliinae</taxon>
        <taxon>Heracleum</taxon>
    </lineage>
</organism>
<proteinExistence type="predicted"/>
<dbReference type="AlphaFoldDB" id="A0AAD8M5J5"/>
<comment type="caution">
    <text evidence="2">The sequence shown here is derived from an EMBL/GenBank/DDBJ whole genome shotgun (WGS) entry which is preliminary data.</text>
</comment>
<name>A0AAD8M5J5_9APIA</name>
<dbReference type="EMBL" id="JAUIZM010000010">
    <property type="protein sequence ID" value="KAK1361561.1"/>
    <property type="molecule type" value="Genomic_DNA"/>
</dbReference>
<protein>
    <submittedName>
        <fullName evidence="2">Uncharacterized protein</fullName>
    </submittedName>
</protein>
<keyword evidence="3" id="KW-1185">Reference proteome</keyword>
<reference evidence="2" key="1">
    <citation type="submission" date="2023-02" db="EMBL/GenBank/DDBJ databases">
        <title>Genome of toxic invasive species Heracleum sosnowskyi carries increased number of genes despite the absence of recent whole-genome duplications.</title>
        <authorList>
            <person name="Schelkunov M."/>
            <person name="Shtratnikova V."/>
            <person name="Makarenko M."/>
            <person name="Klepikova A."/>
            <person name="Omelchenko D."/>
            <person name="Novikova G."/>
            <person name="Obukhova E."/>
            <person name="Bogdanov V."/>
            <person name="Penin A."/>
            <person name="Logacheva M."/>
        </authorList>
    </citation>
    <scope>NUCLEOTIDE SEQUENCE</scope>
    <source>
        <strain evidence="2">Hsosn_3</strain>
        <tissue evidence="2">Leaf</tissue>
    </source>
</reference>
<evidence type="ECO:0000256" key="1">
    <source>
        <dbReference type="SAM" id="MobiDB-lite"/>
    </source>
</evidence>
<gene>
    <name evidence="2" type="ORF">POM88_046035</name>
</gene>
<feature type="compositionally biased region" description="Basic and acidic residues" evidence="1">
    <location>
        <begin position="48"/>
        <end position="59"/>
    </location>
</feature>
<evidence type="ECO:0000313" key="3">
    <source>
        <dbReference type="Proteomes" id="UP001237642"/>
    </source>
</evidence>
<feature type="region of interest" description="Disordered" evidence="1">
    <location>
        <begin position="38"/>
        <end position="82"/>
    </location>
</feature>
<evidence type="ECO:0000313" key="2">
    <source>
        <dbReference type="EMBL" id="KAK1361561.1"/>
    </source>
</evidence>